<dbReference type="GO" id="GO:0004519">
    <property type="term" value="F:endonuclease activity"/>
    <property type="evidence" value="ECO:0007669"/>
    <property type="project" value="UniProtKB-KW"/>
</dbReference>
<sequence length="127" mass="14886">MVHKDIEDYIESFDKHSDRIISCKIKLQGGSLQLIEAYAPTTECDDADVEIFYEELENAMDPKCKYKVIEKSNEYNLPLCAGFIDYEKAFDSEEHFSIFDALRKININETYDKGIRFLRNCSQRPLR</sequence>
<keyword evidence="1" id="KW-0378">Hydrolase</keyword>
<dbReference type="AlphaFoldDB" id="A0AAV4CDU1"/>
<evidence type="ECO:0000313" key="1">
    <source>
        <dbReference type="EMBL" id="GFO30799.1"/>
    </source>
</evidence>
<protein>
    <submittedName>
        <fullName evidence="1">Endonuclease-reverse transcriptase</fullName>
    </submittedName>
</protein>
<proteinExistence type="predicted"/>
<organism evidence="1 2">
    <name type="scientific">Plakobranchus ocellatus</name>
    <dbReference type="NCBI Taxonomy" id="259542"/>
    <lineage>
        <taxon>Eukaryota</taxon>
        <taxon>Metazoa</taxon>
        <taxon>Spiralia</taxon>
        <taxon>Lophotrochozoa</taxon>
        <taxon>Mollusca</taxon>
        <taxon>Gastropoda</taxon>
        <taxon>Heterobranchia</taxon>
        <taxon>Euthyneura</taxon>
        <taxon>Panpulmonata</taxon>
        <taxon>Sacoglossa</taxon>
        <taxon>Placobranchoidea</taxon>
        <taxon>Plakobranchidae</taxon>
        <taxon>Plakobranchus</taxon>
    </lineage>
</organism>
<reference evidence="1 2" key="1">
    <citation type="journal article" date="2021" name="Elife">
        <title>Chloroplast acquisition without the gene transfer in kleptoplastic sea slugs, Plakobranchus ocellatus.</title>
        <authorList>
            <person name="Maeda T."/>
            <person name="Takahashi S."/>
            <person name="Yoshida T."/>
            <person name="Shimamura S."/>
            <person name="Takaki Y."/>
            <person name="Nagai Y."/>
            <person name="Toyoda A."/>
            <person name="Suzuki Y."/>
            <person name="Arimoto A."/>
            <person name="Ishii H."/>
            <person name="Satoh N."/>
            <person name="Nishiyama T."/>
            <person name="Hasebe M."/>
            <person name="Maruyama T."/>
            <person name="Minagawa J."/>
            <person name="Obokata J."/>
            <person name="Shigenobu S."/>
        </authorList>
    </citation>
    <scope>NUCLEOTIDE SEQUENCE [LARGE SCALE GENOMIC DNA]</scope>
</reference>
<keyword evidence="1" id="KW-0540">Nuclease</keyword>
<keyword evidence="2" id="KW-1185">Reference proteome</keyword>
<comment type="caution">
    <text evidence="1">The sequence shown here is derived from an EMBL/GenBank/DDBJ whole genome shotgun (WGS) entry which is preliminary data.</text>
</comment>
<evidence type="ECO:0000313" key="2">
    <source>
        <dbReference type="Proteomes" id="UP000735302"/>
    </source>
</evidence>
<gene>
    <name evidence="1" type="ORF">PoB_005730400</name>
</gene>
<accession>A0AAV4CDU1</accession>
<name>A0AAV4CDU1_9GAST</name>
<keyword evidence="1" id="KW-0255">Endonuclease</keyword>
<dbReference type="Proteomes" id="UP000735302">
    <property type="component" value="Unassembled WGS sequence"/>
</dbReference>
<dbReference type="EMBL" id="BLXT01006265">
    <property type="protein sequence ID" value="GFO30799.1"/>
    <property type="molecule type" value="Genomic_DNA"/>
</dbReference>